<accession>A0A086N3P7</accession>
<evidence type="ECO:0000313" key="3">
    <source>
        <dbReference type="EMBL" id="KFG75765.1"/>
    </source>
</evidence>
<dbReference type="Pfam" id="PF01471">
    <property type="entry name" value="PG_binding_1"/>
    <property type="match status" value="1"/>
</dbReference>
<dbReference type="Proteomes" id="UP000029095">
    <property type="component" value="Unassembled WGS sequence"/>
</dbReference>
<feature type="compositionally biased region" description="Low complexity" evidence="1">
    <location>
        <begin position="39"/>
        <end position="102"/>
    </location>
</feature>
<protein>
    <recommendedName>
        <fullName evidence="2">Peptidoglycan binding-like domain-containing protein</fullName>
    </recommendedName>
</protein>
<name>A0A086N3P7_9ACTN</name>
<dbReference type="SUPFAM" id="SSF47090">
    <property type="entry name" value="PGBD-like"/>
    <property type="match status" value="1"/>
</dbReference>
<comment type="caution">
    <text evidence="3">The sequence shown here is derived from an EMBL/GenBank/DDBJ whole genome shotgun (WGS) entry which is preliminary data.</text>
</comment>
<evidence type="ECO:0000256" key="1">
    <source>
        <dbReference type="SAM" id="MobiDB-lite"/>
    </source>
</evidence>
<dbReference type="STRING" id="1915400.FM21_06525"/>
<dbReference type="EMBL" id="JNFQ01000001">
    <property type="protein sequence ID" value="KFG75765.1"/>
    <property type="molecule type" value="Genomic_DNA"/>
</dbReference>
<gene>
    <name evidence="3" type="ORF">FM21_06525</name>
</gene>
<dbReference type="InterPro" id="IPR036366">
    <property type="entry name" value="PGBDSf"/>
</dbReference>
<dbReference type="HOGENOM" id="CLU_118140_0_0_11"/>
<feature type="region of interest" description="Disordered" evidence="1">
    <location>
        <begin position="1"/>
        <end position="134"/>
    </location>
</feature>
<dbReference type="AlphaFoldDB" id="A0A086N3P7"/>
<reference evidence="3 4" key="1">
    <citation type="submission" date="2014-05" db="EMBL/GenBank/DDBJ databases">
        <title>Complete genome sequence of the Streptomyces mutabilis TRM45540.</title>
        <authorList>
            <person name="Luo X."/>
            <person name="Zhang L."/>
        </authorList>
    </citation>
    <scope>NUCLEOTIDE SEQUENCE [LARGE SCALE GENOMIC DNA]</scope>
    <source>
        <strain evidence="3 4">TRM45540</strain>
    </source>
</reference>
<evidence type="ECO:0000313" key="4">
    <source>
        <dbReference type="Proteomes" id="UP000029095"/>
    </source>
</evidence>
<dbReference type="InterPro" id="IPR002477">
    <property type="entry name" value="Peptidoglycan-bd-like"/>
</dbReference>
<feature type="domain" description="Peptidoglycan binding-like" evidence="2">
    <location>
        <begin position="130"/>
        <end position="188"/>
    </location>
</feature>
<sequence>MVVGGAAGFASGLFSYEAPSRDGAPPEEVRASVPDPSTSAVPSAPGSDSPSASETSALPSPSASESTSTSPSPSPSTSESAPSASPSPSRSAETSPSAATAPPGAPTQESEGDDLDRDRDGGPTLHRGDQGSEVVELQQRLTQLYLYNGDIDGDYDHQVEDSVRTYQWTRGVRSDELGVYGQDTRRMLESETREP</sequence>
<organism evidence="3 4">
    <name type="scientific">Streptomyces mutabilis</name>
    <dbReference type="NCBI Taxonomy" id="67332"/>
    <lineage>
        <taxon>Bacteria</taxon>
        <taxon>Bacillati</taxon>
        <taxon>Actinomycetota</taxon>
        <taxon>Actinomycetes</taxon>
        <taxon>Kitasatosporales</taxon>
        <taxon>Streptomycetaceae</taxon>
        <taxon>Streptomyces</taxon>
    </lineage>
</organism>
<dbReference type="Gene3D" id="1.10.101.10">
    <property type="entry name" value="PGBD-like superfamily/PGBD"/>
    <property type="match status" value="1"/>
</dbReference>
<proteinExistence type="predicted"/>
<evidence type="ECO:0000259" key="2">
    <source>
        <dbReference type="Pfam" id="PF01471"/>
    </source>
</evidence>
<feature type="compositionally biased region" description="Basic and acidic residues" evidence="1">
    <location>
        <begin position="116"/>
        <end position="130"/>
    </location>
</feature>
<keyword evidence="4" id="KW-1185">Reference proteome</keyword>
<dbReference type="InterPro" id="IPR036365">
    <property type="entry name" value="PGBD-like_sf"/>
</dbReference>